<dbReference type="InterPro" id="IPR036889">
    <property type="entry name" value="mOase_MmoB_DmpM_sf"/>
</dbReference>
<keyword evidence="2" id="KW-0560">Oxidoreductase</keyword>
<organism evidence="2 3">
    <name type="scientific">Paraburkholderia guartelaensis</name>
    <dbReference type="NCBI Taxonomy" id="2546446"/>
    <lineage>
        <taxon>Bacteria</taxon>
        <taxon>Pseudomonadati</taxon>
        <taxon>Pseudomonadota</taxon>
        <taxon>Betaproteobacteria</taxon>
        <taxon>Burkholderiales</taxon>
        <taxon>Burkholderiaceae</taxon>
        <taxon>Paraburkholderia</taxon>
    </lineage>
</organism>
<comment type="caution">
    <text evidence="2">The sequence shown here is derived from an EMBL/GenBank/DDBJ whole genome shotgun (WGS) entry which is preliminary data.</text>
</comment>
<dbReference type="GO" id="GO:0004497">
    <property type="term" value="F:monooxygenase activity"/>
    <property type="evidence" value="ECO:0007669"/>
    <property type="project" value="UniProtKB-KW"/>
</dbReference>
<gene>
    <name evidence="2" type="ORF">E1N52_02585</name>
</gene>
<keyword evidence="2" id="KW-0503">Monooxygenase</keyword>
<dbReference type="OrthoDB" id="9805636at2"/>
<protein>
    <submittedName>
        <fullName evidence="2">Monooxygenase</fullName>
    </submittedName>
</protein>
<dbReference type="AlphaFoldDB" id="A0A4V2ZWP9"/>
<accession>A0A4V2ZWP9</accession>
<dbReference type="Proteomes" id="UP000295606">
    <property type="component" value="Unassembled WGS sequence"/>
</dbReference>
<dbReference type="InterPro" id="IPR003454">
    <property type="entry name" value="MOase_MmoB_DmpM"/>
</dbReference>
<evidence type="ECO:0000256" key="1">
    <source>
        <dbReference type="ARBA" id="ARBA00006313"/>
    </source>
</evidence>
<dbReference type="RefSeq" id="WP_133179915.1">
    <property type="nucleotide sequence ID" value="NZ_SMOD01000002.1"/>
</dbReference>
<name>A0A4V2ZWP9_9BURK</name>
<dbReference type="Pfam" id="PF02406">
    <property type="entry name" value="MmoB_DmpM"/>
    <property type="match status" value="1"/>
</dbReference>
<dbReference type="Gene3D" id="3.90.56.10">
    <property type="entry name" value="Monooxygenase component MmoB/DmpM"/>
    <property type="match status" value="1"/>
</dbReference>
<comment type="similarity">
    <text evidence="1">Belongs to the TmoD/XamoD family.</text>
</comment>
<evidence type="ECO:0000313" key="2">
    <source>
        <dbReference type="EMBL" id="TDG10263.1"/>
    </source>
</evidence>
<dbReference type="SUPFAM" id="SSF56029">
    <property type="entry name" value="Monooxygenase (hydroxylase) regulatory protein"/>
    <property type="match status" value="1"/>
</dbReference>
<dbReference type="EMBL" id="SMOD01000002">
    <property type="protein sequence ID" value="TDG10263.1"/>
    <property type="molecule type" value="Genomic_DNA"/>
</dbReference>
<evidence type="ECO:0000313" key="3">
    <source>
        <dbReference type="Proteomes" id="UP000295606"/>
    </source>
</evidence>
<sequence length="95" mass="10815">MTRSANLVGPVLRMVDDVDAVVRAIVDDNPGREIELVDRGAYIRVQAEGFLRVSRDSIERQVGRPYQMRELEQMLASFAGRIETTSDEVTWQYTV</sequence>
<proteinExistence type="inferred from homology"/>
<reference evidence="2 3" key="1">
    <citation type="submission" date="2019-03" db="EMBL/GenBank/DDBJ databases">
        <title>Paraburkholderia sp. isolated from native Mimosa gymnas in Guartela State Park, Brazil.</title>
        <authorList>
            <person name="Paulitsch F."/>
            <person name="Hungria M."/>
            <person name="Delamuta J.R.M."/>
            <person name="Ribeiro R.A."/>
            <person name="Dall'Agnol R."/>
            <person name="Silva J.S.B."/>
        </authorList>
    </citation>
    <scope>NUCLEOTIDE SEQUENCE [LARGE SCALE GENOMIC DNA]</scope>
    <source>
        <strain evidence="2 3">CNPSo 3008</strain>
    </source>
</reference>